<dbReference type="OrthoDB" id="1970220at2759"/>
<dbReference type="GeneID" id="112289119"/>
<dbReference type="InParanoid" id="A9TV54"/>
<reference evidence="2 3" key="2">
    <citation type="journal article" date="2018" name="Plant J.">
        <title>The Physcomitrella patens chromosome-scale assembly reveals moss genome structure and evolution.</title>
        <authorList>
            <person name="Lang D."/>
            <person name="Ullrich K.K."/>
            <person name="Murat F."/>
            <person name="Fuchs J."/>
            <person name="Jenkins J."/>
            <person name="Haas F.B."/>
            <person name="Piednoel M."/>
            <person name="Gundlach H."/>
            <person name="Van Bel M."/>
            <person name="Meyberg R."/>
            <person name="Vives C."/>
            <person name="Morata J."/>
            <person name="Symeonidi A."/>
            <person name="Hiss M."/>
            <person name="Muchero W."/>
            <person name="Kamisugi Y."/>
            <person name="Saleh O."/>
            <person name="Blanc G."/>
            <person name="Decker E.L."/>
            <person name="van Gessel N."/>
            <person name="Grimwood J."/>
            <person name="Hayes R.D."/>
            <person name="Graham S.W."/>
            <person name="Gunter L.E."/>
            <person name="McDaniel S.F."/>
            <person name="Hoernstein S.N.W."/>
            <person name="Larsson A."/>
            <person name="Li F.W."/>
            <person name="Perroud P.F."/>
            <person name="Phillips J."/>
            <person name="Ranjan P."/>
            <person name="Rokshar D.S."/>
            <person name="Rothfels C.J."/>
            <person name="Schneider L."/>
            <person name="Shu S."/>
            <person name="Stevenson D.W."/>
            <person name="Thummler F."/>
            <person name="Tillich M."/>
            <person name="Villarreal Aguilar J.C."/>
            <person name="Widiez T."/>
            <person name="Wong G.K."/>
            <person name="Wymore A."/>
            <person name="Zhang Y."/>
            <person name="Zimmer A.D."/>
            <person name="Quatrano R.S."/>
            <person name="Mayer K.F.X."/>
            <person name="Goodstein D."/>
            <person name="Casacuberta J.M."/>
            <person name="Vandepoele K."/>
            <person name="Reski R."/>
            <person name="Cuming A.C."/>
            <person name="Tuskan G.A."/>
            <person name="Maumus F."/>
            <person name="Salse J."/>
            <person name="Schmutz J."/>
            <person name="Rensing S.A."/>
        </authorList>
    </citation>
    <scope>NUCLEOTIDE SEQUENCE [LARGE SCALE GENOMIC DNA]</scope>
    <source>
        <strain evidence="2 3">cv. Gransden 2004</strain>
    </source>
</reference>
<dbReference type="HOGENOM" id="CLU_521169_0_0_1"/>
<keyword evidence="3" id="KW-1185">Reference proteome</keyword>
<feature type="compositionally biased region" description="Polar residues" evidence="1">
    <location>
        <begin position="344"/>
        <end position="367"/>
    </location>
</feature>
<gene>
    <name evidence="2" type="primary">LOC112289119</name>
</gene>
<evidence type="ECO:0000256" key="1">
    <source>
        <dbReference type="SAM" id="MobiDB-lite"/>
    </source>
</evidence>
<sequence length="523" mass="57175">MGRKTRCTYYDFSDFPHRHAQIRGPWNQPPLKQFQTPADFYHGQQGSDVTMFCHLPPPSHAQDPKIMSLPDPYFGKEGNDVTEWIRYMDVARPASRDHYFGKPSSDVTQWLNVAVPAGPSDEPGEFWGRTKSYVTDPSCSPNMTPPGRPIDGVGTMDAMTWPATSKIDQVPLGQSVSKFQSMLNALARSQRKPSQIKPRPNATGGARKRNSPGYPVGKSGKEFPPPGWSVVAPNFDPTYWGKCKSYITDYAVSPTLTPPGRPLLGDQAREAMTYLPVTEKPEKIPLGRSVKRIGSPRPHSPTIQSPHLNDDLGSPTRKLRARLHLTPHPSPPPGSQSPRRSLSVPQISVGSTSPLPGSQSAPLQSASFPGAKSVQASPSPVASSSGGSAKKGSEGNLRDQQKTDRGLVSSCCVKKKPRGSPKRPTIPLIKCMQNRSSLAKTKLDDNALVRTVAKSYEDPHHDVPWFGKLKNFVTDPAISPNLTPRGQISRRSAAERAASYAKQIKVPLIQPYLQPPKLQERGS</sequence>
<proteinExistence type="predicted"/>
<feature type="region of interest" description="Disordered" evidence="1">
    <location>
        <begin position="187"/>
        <end position="223"/>
    </location>
</feature>
<dbReference type="Gramene" id="Pp3c11_26600V3.2">
    <property type="protein sequence ID" value="Pp3c11_26600V3.2"/>
    <property type="gene ID" value="Pp3c11_26600"/>
</dbReference>
<organism evidence="2 3">
    <name type="scientific">Physcomitrium patens</name>
    <name type="common">Spreading-leaved earth moss</name>
    <name type="synonym">Physcomitrella patens</name>
    <dbReference type="NCBI Taxonomy" id="3218"/>
    <lineage>
        <taxon>Eukaryota</taxon>
        <taxon>Viridiplantae</taxon>
        <taxon>Streptophyta</taxon>
        <taxon>Embryophyta</taxon>
        <taxon>Bryophyta</taxon>
        <taxon>Bryophytina</taxon>
        <taxon>Bryopsida</taxon>
        <taxon>Funariidae</taxon>
        <taxon>Funariales</taxon>
        <taxon>Funariaceae</taxon>
        <taxon>Physcomitrium</taxon>
    </lineage>
</organism>
<evidence type="ECO:0000313" key="3">
    <source>
        <dbReference type="Proteomes" id="UP000006727"/>
    </source>
</evidence>
<evidence type="ECO:0000313" key="2">
    <source>
        <dbReference type="EnsemblPlants" id="Pp3c11_26600V3.2"/>
    </source>
</evidence>
<dbReference type="Proteomes" id="UP000006727">
    <property type="component" value="Chromosome 11"/>
</dbReference>
<name>A9TV54_PHYPA</name>
<feature type="region of interest" description="Disordered" evidence="1">
    <location>
        <begin position="280"/>
        <end position="426"/>
    </location>
</feature>
<protein>
    <submittedName>
        <fullName evidence="2">Uncharacterized protein</fullName>
    </submittedName>
</protein>
<dbReference type="EMBL" id="ABEU02000011">
    <property type="status" value="NOT_ANNOTATED_CDS"/>
    <property type="molecule type" value="Genomic_DNA"/>
</dbReference>
<accession>A9TV54</accession>
<feature type="compositionally biased region" description="Basic and acidic residues" evidence="1">
    <location>
        <begin position="391"/>
        <end position="405"/>
    </location>
</feature>
<feature type="compositionally biased region" description="Low complexity" evidence="1">
    <location>
        <begin position="371"/>
        <end position="390"/>
    </location>
</feature>
<reference evidence="2 3" key="1">
    <citation type="journal article" date="2008" name="Science">
        <title>The Physcomitrella genome reveals evolutionary insights into the conquest of land by plants.</title>
        <authorList>
            <person name="Rensing S."/>
            <person name="Lang D."/>
            <person name="Zimmer A."/>
            <person name="Terry A."/>
            <person name="Salamov A."/>
            <person name="Shapiro H."/>
            <person name="Nishiyama T."/>
            <person name="Perroud P.-F."/>
            <person name="Lindquist E."/>
            <person name="Kamisugi Y."/>
            <person name="Tanahashi T."/>
            <person name="Sakakibara K."/>
            <person name="Fujita T."/>
            <person name="Oishi K."/>
            <person name="Shin-I T."/>
            <person name="Kuroki Y."/>
            <person name="Toyoda A."/>
            <person name="Suzuki Y."/>
            <person name="Hashimoto A."/>
            <person name="Yamaguchi K."/>
            <person name="Sugano A."/>
            <person name="Kohara Y."/>
            <person name="Fujiyama A."/>
            <person name="Anterola A."/>
            <person name="Aoki S."/>
            <person name="Ashton N."/>
            <person name="Barbazuk W.B."/>
            <person name="Barker E."/>
            <person name="Bennetzen J."/>
            <person name="Bezanilla M."/>
            <person name="Blankenship R."/>
            <person name="Cho S.H."/>
            <person name="Dutcher S."/>
            <person name="Estelle M."/>
            <person name="Fawcett J.A."/>
            <person name="Gundlach H."/>
            <person name="Hanada K."/>
            <person name="Heyl A."/>
            <person name="Hicks K.A."/>
            <person name="Hugh J."/>
            <person name="Lohr M."/>
            <person name="Mayer K."/>
            <person name="Melkozernov A."/>
            <person name="Murata T."/>
            <person name="Nelson D."/>
            <person name="Pils B."/>
            <person name="Prigge M."/>
            <person name="Reiss B."/>
            <person name="Renner T."/>
            <person name="Rombauts S."/>
            <person name="Rushton P."/>
            <person name="Sanderfoot A."/>
            <person name="Schween G."/>
            <person name="Shiu S.-H."/>
            <person name="Stueber K."/>
            <person name="Theodoulou F.L."/>
            <person name="Tu H."/>
            <person name="Van de Peer Y."/>
            <person name="Verrier P.J."/>
            <person name="Waters E."/>
            <person name="Wood A."/>
            <person name="Yang L."/>
            <person name="Cove D."/>
            <person name="Cuming A."/>
            <person name="Hasebe M."/>
            <person name="Lucas S."/>
            <person name="Mishler D.B."/>
            <person name="Reski R."/>
            <person name="Grigoriev I."/>
            <person name="Quatrano R.S."/>
            <person name="Boore J.L."/>
        </authorList>
    </citation>
    <scope>NUCLEOTIDE SEQUENCE [LARGE SCALE GENOMIC DNA]</scope>
    <source>
        <strain evidence="2 3">cv. Gransden 2004</strain>
    </source>
</reference>
<dbReference type="EnsemblPlants" id="Pp3c11_26600V3.2">
    <property type="protein sequence ID" value="Pp3c11_26600V3.2"/>
    <property type="gene ID" value="Pp3c11_26600"/>
</dbReference>
<dbReference type="AlphaFoldDB" id="A9TV54"/>
<reference evidence="2" key="3">
    <citation type="submission" date="2020-12" db="UniProtKB">
        <authorList>
            <consortium name="EnsemblPlants"/>
        </authorList>
    </citation>
    <scope>IDENTIFICATION</scope>
</reference>
<dbReference type="RefSeq" id="XP_024389839.1">
    <property type="nucleotide sequence ID" value="XM_024534071.2"/>
</dbReference>